<dbReference type="PANTHER" id="PTHR10775:SF185">
    <property type="entry name" value="OS08G0208400 PROTEIN"/>
    <property type="match status" value="1"/>
</dbReference>
<dbReference type="Pfam" id="PF02992">
    <property type="entry name" value="Transposase_21"/>
    <property type="match status" value="1"/>
</dbReference>
<name>A0AAW2MMI3_9LAMI</name>
<evidence type="ECO:0000313" key="1">
    <source>
        <dbReference type="EMBL" id="KAL0331688.1"/>
    </source>
</evidence>
<evidence type="ECO:0008006" key="2">
    <source>
        <dbReference type="Google" id="ProtNLM"/>
    </source>
</evidence>
<gene>
    <name evidence="1" type="ORF">Sangu_1714300</name>
</gene>
<protein>
    <recommendedName>
        <fullName evidence="2">Transposase</fullName>
    </recommendedName>
</protein>
<accession>A0AAW2MMI3</accession>
<reference evidence="1" key="2">
    <citation type="journal article" date="2024" name="Plant">
        <title>Genomic evolution and insights into agronomic trait innovations of Sesamum species.</title>
        <authorList>
            <person name="Miao H."/>
            <person name="Wang L."/>
            <person name="Qu L."/>
            <person name="Liu H."/>
            <person name="Sun Y."/>
            <person name="Le M."/>
            <person name="Wang Q."/>
            <person name="Wei S."/>
            <person name="Zheng Y."/>
            <person name="Lin W."/>
            <person name="Duan Y."/>
            <person name="Cao H."/>
            <person name="Xiong S."/>
            <person name="Wang X."/>
            <person name="Wei L."/>
            <person name="Li C."/>
            <person name="Ma Q."/>
            <person name="Ju M."/>
            <person name="Zhao R."/>
            <person name="Li G."/>
            <person name="Mu C."/>
            <person name="Tian Q."/>
            <person name="Mei H."/>
            <person name="Zhang T."/>
            <person name="Gao T."/>
            <person name="Zhang H."/>
        </authorList>
    </citation>
    <scope>NUCLEOTIDE SEQUENCE</scope>
    <source>
        <strain evidence="1">G01</strain>
    </source>
</reference>
<organism evidence="1">
    <name type="scientific">Sesamum angustifolium</name>
    <dbReference type="NCBI Taxonomy" id="2727405"/>
    <lineage>
        <taxon>Eukaryota</taxon>
        <taxon>Viridiplantae</taxon>
        <taxon>Streptophyta</taxon>
        <taxon>Embryophyta</taxon>
        <taxon>Tracheophyta</taxon>
        <taxon>Spermatophyta</taxon>
        <taxon>Magnoliopsida</taxon>
        <taxon>eudicotyledons</taxon>
        <taxon>Gunneridae</taxon>
        <taxon>Pentapetalae</taxon>
        <taxon>asterids</taxon>
        <taxon>lamiids</taxon>
        <taxon>Lamiales</taxon>
        <taxon>Pedaliaceae</taxon>
        <taxon>Sesamum</taxon>
    </lineage>
</organism>
<dbReference type="EMBL" id="JACGWK010000010">
    <property type="protein sequence ID" value="KAL0331688.1"/>
    <property type="molecule type" value="Genomic_DNA"/>
</dbReference>
<comment type="caution">
    <text evidence="1">The sequence shown here is derived from an EMBL/GenBank/DDBJ whole genome shotgun (WGS) entry which is preliminary data.</text>
</comment>
<sequence length="230" mass="27081">MMWHATHQIEEGSACHPSDAEMWKHFDRMYVDFAEEPRNVRMGLCTEDFVTHSQYDRTYSCWPVIITPYNLSPGMCMSFEYIFLTMVILSLSNPKRLIDVYLEPLIEELLQLWHVGVRTYDCATDNTFIMRAALICTVNDLPAYEMESRWSTPEVMGCPICMDDIRAFHLQYHWKACYFDCYIQFLPEQHPYRRNKKAFMENRVENKIARSRLTGDQILESCSLNAVVIA</sequence>
<reference evidence="1" key="1">
    <citation type="submission" date="2020-06" db="EMBL/GenBank/DDBJ databases">
        <authorList>
            <person name="Li T."/>
            <person name="Hu X."/>
            <person name="Zhang T."/>
            <person name="Song X."/>
            <person name="Zhang H."/>
            <person name="Dai N."/>
            <person name="Sheng W."/>
            <person name="Hou X."/>
            <person name="Wei L."/>
        </authorList>
    </citation>
    <scope>NUCLEOTIDE SEQUENCE</scope>
    <source>
        <strain evidence="1">G01</strain>
        <tissue evidence="1">Leaf</tissue>
    </source>
</reference>
<proteinExistence type="predicted"/>
<dbReference type="AlphaFoldDB" id="A0AAW2MMI3"/>
<dbReference type="PANTHER" id="PTHR10775">
    <property type="entry name" value="OS08G0208400 PROTEIN"/>
    <property type="match status" value="1"/>
</dbReference>
<dbReference type="InterPro" id="IPR004242">
    <property type="entry name" value="Transposase_21"/>
</dbReference>